<proteinExistence type="predicted"/>
<evidence type="ECO:0000313" key="2">
    <source>
        <dbReference type="Proteomes" id="UP000318833"/>
    </source>
</evidence>
<keyword evidence="2" id="KW-1185">Reference proteome</keyword>
<evidence type="ECO:0000313" key="1">
    <source>
        <dbReference type="EMBL" id="TSD94592.1"/>
    </source>
</evidence>
<accession>A0A554UP65</accession>
<gene>
    <name evidence="1" type="ORF">FOF46_31255</name>
</gene>
<organism evidence="1 2">
    <name type="scientific">Aquimarina algiphila</name>
    <dbReference type="NCBI Taxonomy" id="2047982"/>
    <lineage>
        <taxon>Bacteria</taxon>
        <taxon>Pseudomonadati</taxon>
        <taxon>Bacteroidota</taxon>
        <taxon>Flavobacteriia</taxon>
        <taxon>Flavobacteriales</taxon>
        <taxon>Flavobacteriaceae</taxon>
        <taxon>Aquimarina</taxon>
    </lineage>
</organism>
<protein>
    <submittedName>
        <fullName evidence="1">Uncharacterized protein</fullName>
    </submittedName>
</protein>
<reference evidence="1 2" key="1">
    <citation type="submission" date="2019-07" db="EMBL/GenBank/DDBJ databases">
        <title>The draft genome sequence of Aquimarina algiphila M91.</title>
        <authorList>
            <person name="Meng X."/>
        </authorList>
    </citation>
    <scope>NUCLEOTIDE SEQUENCE [LARGE SCALE GENOMIC DNA]</scope>
    <source>
        <strain evidence="1 2">M91</strain>
    </source>
</reference>
<name>A0A554UP65_9FLAO</name>
<dbReference type="AlphaFoldDB" id="A0A554UP65"/>
<feature type="non-terminal residue" evidence="1">
    <location>
        <position position="86"/>
    </location>
</feature>
<sequence length="86" mass="9633">VIKDAAYQLPRATGVLVGQTYQQMLSRTLPSTKEGLSMFGFYQGIDYVVGRHGKKLGFAMPFQAPSKWENVIHFRNGFILILVALD</sequence>
<comment type="caution">
    <text evidence="1">The sequence shown here is derived from an EMBL/GenBank/DDBJ whole genome shotgun (WGS) entry which is preliminary data.</text>
</comment>
<dbReference type="EMBL" id="VLNR01000268">
    <property type="protein sequence ID" value="TSD94592.1"/>
    <property type="molecule type" value="Genomic_DNA"/>
</dbReference>
<dbReference type="Proteomes" id="UP000318833">
    <property type="component" value="Unassembled WGS sequence"/>
</dbReference>
<feature type="non-terminal residue" evidence="1">
    <location>
        <position position="1"/>
    </location>
</feature>